<evidence type="ECO:0000259" key="3">
    <source>
        <dbReference type="Pfam" id="PF01408"/>
    </source>
</evidence>
<dbReference type="KEGG" id="abac:LuPra_04720"/>
<dbReference type="Gene3D" id="3.30.360.10">
    <property type="entry name" value="Dihydrodipicolinate Reductase, domain 2"/>
    <property type="match status" value="1"/>
</dbReference>
<evidence type="ECO:0000256" key="1">
    <source>
        <dbReference type="ARBA" id="ARBA00010928"/>
    </source>
</evidence>
<protein>
    <submittedName>
        <fullName evidence="5">1,5-anhydro-D-fructose reductase</fullName>
        <ecNumber evidence="5">1.1.1.292</ecNumber>
    </submittedName>
</protein>
<dbReference type="InterPro" id="IPR036291">
    <property type="entry name" value="NAD(P)-bd_dom_sf"/>
</dbReference>
<evidence type="ECO:0000313" key="6">
    <source>
        <dbReference type="Proteomes" id="UP000076079"/>
    </source>
</evidence>
<gene>
    <name evidence="5" type="primary">afr_6</name>
    <name evidence="5" type="ORF">LuPra_04720</name>
</gene>
<dbReference type="InterPro" id="IPR055170">
    <property type="entry name" value="GFO_IDH_MocA-like_dom"/>
</dbReference>
<dbReference type="AlphaFoldDB" id="A0A143PTP7"/>
<evidence type="ECO:0000259" key="4">
    <source>
        <dbReference type="Pfam" id="PF22725"/>
    </source>
</evidence>
<dbReference type="GO" id="GO:0000166">
    <property type="term" value="F:nucleotide binding"/>
    <property type="evidence" value="ECO:0007669"/>
    <property type="project" value="InterPro"/>
</dbReference>
<reference evidence="6" key="2">
    <citation type="submission" date="2016-04" db="EMBL/GenBank/DDBJ databases">
        <title>First Complete Genome Sequence of a Subdivision 6 Acidobacterium.</title>
        <authorList>
            <person name="Huang S."/>
            <person name="Vieira S."/>
            <person name="Bunk B."/>
            <person name="Riedel T."/>
            <person name="Sproeer C."/>
            <person name="Overmann J."/>
        </authorList>
    </citation>
    <scope>NUCLEOTIDE SEQUENCE [LARGE SCALE GENOMIC DNA]</scope>
    <source>
        <strain evidence="6">DSM 100886 HEG_-6_39</strain>
    </source>
</reference>
<dbReference type="Gene3D" id="3.40.50.720">
    <property type="entry name" value="NAD(P)-binding Rossmann-like Domain"/>
    <property type="match status" value="1"/>
</dbReference>
<proteinExistence type="inferred from homology"/>
<name>A0A143PTP7_LUTPR</name>
<feature type="domain" description="GFO/IDH/MocA-like oxidoreductase" evidence="4">
    <location>
        <begin position="138"/>
        <end position="252"/>
    </location>
</feature>
<dbReference type="GO" id="GO:0033712">
    <property type="term" value="F:1,5-anhydro-D-fructose reductase (1,5-anhydro-D-mannitol-forming) activity"/>
    <property type="evidence" value="ECO:0007669"/>
    <property type="project" value="UniProtKB-EC"/>
</dbReference>
<dbReference type="EC" id="1.1.1.292" evidence="5"/>
<dbReference type="STRING" id="1855912.LuPra_04720"/>
<dbReference type="SUPFAM" id="SSF55347">
    <property type="entry name" value="Glyceraldehyde-3-phosphate dehydrogenase-like, C-terminal domain"/>
    <property type="match status" value="1"/>
</dbReference>
<dbReference type="PANTHER" id="PTHR22604">
    <property type="entry name" value="OXIDOREDUCTASES"/>
    <property type="match status" value="1"/>
</dbReference>
<keyword evidence="6" id="KW-1185">Reference proteome</keyword>
<evidence type="ECO:0000313" key="5">
    <source>
        <dbReference type="EMBL" id="AMY11470.1"/>
    </source>
</evidence>
<dbReference type="Pfam" id="PF01408">
    <property type="entry name" value="GFO_IDH_MocA"/>
    <property type="match status" value="1"/>
</dbReference>
<dbReference type="InterPro" id="IPR050984">
    <property type="entry name" value="Gfo/Idh/MocA_domain"/>
</dbReference>
<keyword evidence="2 5" id="KW-0560">Oxidoreductase</keyword>
<accession>A0A143PTP7</accession>
<sequence>MLPVTESPAPFRWGILGVARINRALVGPLASNGHQLLAIASRSVERARTYAETQGIARAYGSYEALLGDPDIDAVYIPLPHSMHVEWAVKAAEARKHVLVEKPISLDGAGVRVLMSAARTHDVVITEAFMYRHHALVARARELAHDGTIGRLQGVRGTFSFVLDRAFDTRLVPEFGGGSLWDVGCYPVSFARTIVGHRPLSVQAVANWGAGEIDLSFFGQLQFPGGVVAQVHSSFESPFKTEVEIIGSEGRLLVRHPFKPEPTETIEVMKANEAYTVTVDGPLLYQGEVDDVRDAARAGRAPLVTLEDSLDNVDTLTALLQAARSGNTVALDA</sequence>
<dbReference type="EMBL" id="CP015136">
    <property type="protein sequence ID" value="AMY11470.1"/>
    <property type="molecule type" value="Genomic_DNA"/>
</dbReference>
<feature type="domain" description="Gfo/Idh/MocA-like oxidoreductase N-terminal" evidence="3">
    <location>
        <begin position="11"/>
        <end position="127"/>
    </location>
</feature>
<organism evidence="5 6">
    <name type="scientific">Luteitalea pratensis</name>
    <dbReference type="NCBI Taxonomy" id="1855912"/>
    <lineage>
        <taxon>Bacteria</taxon>
        <taxon>Pseudomonadati</taxon>
        <taxon>Acidobacteriota</taxon>
        <taxon>Vicinamibacteria</taxon>
        <taxon>Vicinamibacterales</taxon>
        <taxon>Vicinamibacteraceae</taxon>
        <taxon>Luteitalea</taxon>
    </lineage>
</organism>
<dbReference type="Pfam" id="PF22725">
    <property type="entry name" value="GFO_IDH_MocA_C3"/>
    <property type="match status" value="1"/>
</dbReference>
<dbReference type="InterPro" id="IPR000683">
    <property type="entry name" value="Gfo/Idh/MocA-like_OxRdtase_N"/>
</dbReference>
<dbReference type="Proteomes" id="UP000076079">
    <property type="component" value="Chromosome"/>
</dbReference>
<dbReference type="PANTHER" id="PTHR22604:SF105">
    <property type="entry name" value="TRANS-1,2-DIHYDROBENZENE-1,2-DIOL DEHYDROGENASE"/>
    <property type="match status" value="1"/>
</dbReference>
<comment type="similarity">
    <text evidence="1">Belongs to the Gfo/Idh/MocA family.</text>
</comment>
<reference evidence="5 6" key="1">
    <citation type="journal article" date="2016" name="Genome Announc.">
        <title>First Complete Genome Sequence of a Subdivision 6 Acidobacterium Strain.</title>
        <authorList>
            <person name="Huang S."/>
            <person name="Vieira S."/>
            <person name="Bunk B."/>
            <person name="Riedel T."/>
            <person name="Sproer C."/>
            <person name="Overmann J."/>
        </authorList>
    </citation>
    <scope>NUCLEOTIDE SEQUENCE [LARGE SCALE GENOMIC DNA]</scope>
    <source>
        <strain evidence="6">DSM 100886 HEG_-6_39</strain>
    </source>
</reference>
<evidence type="ECO:0000256" key="2">
    <source>
        <dbReference type="ARBA" id="ARBA00023002"/>
    </source>
</evidence>
<dbReference type="SUPFAM" id="SSF51735">
    <property type="entry name" value="NAD(P)-binding Rossmann-fold domains"/>
    <property type="match status" value="1"/>
</dbReference>